<gene>
    <name evidence="1" type="ORF">AXX17_ATUG01220</name>
</gene>
<evidence type="ECO:0000313" key="1">
    <source>
        <dbReference type="EMBL" id="OAO89378.1"/>
    </source>
</evidence>
<dbReference type="Proteomes" id="UP000078284">
    <property type="component" value="Unassembled WGS sequence"/>
</dbReference>
<accession>A0A178U661</accession>
<protein>
    <submittedName>
        <fullName evidence="1">Uncharacterized protein</fullName>
    </submittedName>
</protein>
<organism evidence="1 2">
    <name type="scientific">Arabidopsis thaliana</name>
    <name type="common">Mouse-ear cress</name>
    <dbReference type="NCBI Taxonomy" id="3702"/>
    <lineage>
        <taxon>Eukaryota</taxon>
        <taxon>Viridiplantae</taxon>
        <taxon>Streptophyta</taxon>
        <taxon>Embryophyta</taxon>
        <taxon>Tracheophyta</taxon>
        <taxon>Spermatophyta</taxon>
        <taxon>Magnoliopsida</taxon>
        <taxon>eudicotyledons</taxon>
        <taxon>Gunneridae</taxon>
        <taxon>Pentapetalae</taxon>
        <taxon>rosids</taxon>
        <taxon>malvids</taxon>
        <taxon>Brassicales</taxon>
        <taxon>Brassicaceae</taxon>
        <taxon>Camelineae</taxon>
        <taxon>Arabidopsis</taxon>
    </lineage>
</organism>
<proteinExistence type="predicted"/>
<comment type="caution">
    <text evidence="1">The sequence shown here is derived from an EMBL/GenBank/DDBJ whole genome shotgun (WGS) entry which is preliminary data.</text>
</comment>
<dbReference type="AlphaFoldDB" id="A0A178U661"/>
<dbReference type="EMBL" id="LUHQ01000010">
    <property type="protein sequence ID" value="OAO89378.1"/>
    <property type="molecule type" value="Genomic_DNA"/>
</dbReference>
<sequence>MGGGDGKTLIAFKTLLSHPEYGLYTEHIEAPTEERLKQVVQNYRDKDVRIVSFKQKEMVSGSLKVKDMVEGKEYEAIADSDNTNDTIAFRKEGDWIFSEIRGGEFEEPYRHSYKLVDIVKVLADKDHINRVPFDDMDIDYLMWVDFEVYCNVTAYAELPEEFRGMAVDTW</sequence>
<name>A0A178U661_ARATH</name>
<reference evidence="2" key="1">
    <citation type="journal article" date="2016" name="Proc. Natl. Acad. Sci. U.S.A.">
        <title>Chromosome-level assembly of Arabidopsis thaliana Ler reveals the extent of translocation and inversion polymorphisms.</title>
        <authorList>
            <person name="Zapata L."/>
            <person name="Ding J."/>
            <person name="Willing E.M."/>
            <person name="Hartwig B."/>
            <person name="Bezdan D."/>
            <person name="Jiao W.B."/>
            <person name="Patel V."/>
            <person name="Velikkakam James G."/>
            <person name="Koornneef M."/>
            <person name="Ossowski S."/>
            <person name="Schneeberger K."/>
        </authorList>
    </citation>
    <scope>NUCLEOTIDE SEQUENCE [LARGE SCALE GENOMIC DNA]</scope>
    <source>
        <strain evidence="2">cv. Landsberg erecta</strain>
    </source>
</reference>
<evidence type="ECO:0000313" key="2">
    <source>
        <dbReference type="Proteomes" id="UP000078284"/>
    </source>
</evidence>